<evidence type="ECO:0000313" key="6">
    <source>
        <dbReference type="Proteomes" id="UP000307874"/>
    </source>
</evidence>
<dbReference type="SUPFAM" id="SSF53822">
    <property type="entry name" value="Periplasmic binding protein-like I"/>
    <property type="match status" value="1"/>
</dbReference>
<dbReference type="Gene3D" id="3.40.50.2300">
    <property type="match status" value="2"/>
</dbReference>
<sequence>MTGIRQLADHLQLSIGTVSRALNGKADVNAQTRERVLKAAMELGYVPNQSGRSLRKGTTSTVGLILTQGNSLGENNDNFFFGVIHGLQTALKKHKLDLVLLLCSRDEDPDSFLQRMVAQRIVDAVILTATRTHDERFDILRRANMPFVTLGRSESLGDASWIDLDFEGIARSSVTRLFGRGHRRIAVAVPNVDANLGPLFLEGYRQGLADCGLPFDENIVFHAETSEEGGYDVAEKVLATEDRPTAILLIAELMSVGLYRRLGEAGLTPGRDLAVIAERESPVGRFLLPRLTCFRLDLDALGRMLGEMLLSNLPTFAENYKDVPKGKIWPLELVEGESDPPLEMKETLLSDG</sequence>
<evidence type="ECO:0000256" key="2">
    <source>
        <dbReference type="ARBA" id="ARBA00023125"/>
    </source>
</evidence>
<dbReference type="OrthoDB" id="8328706at2"/>
<evidence type="ECO:0000256" key="1">
    <source>
        <dbReference type="ARBA" id="ARBA00023015"/>
    </source>
</evidence>
<dbReference type="PANTHER" id="PTHR30146:SF109">
    <property type="entry name" value="HTH-TYPE TRANSCRIPTIONAL REGULATOR GALS"/>
    <property type="match status" value="1"/>
</dbReference>
<dbReference type="Gene3D" id="1.10.260.40">
    <property type="entry name" value="lambda repressor-like DNA-binding domains"/>
    <property type="match status" value="1"/>
</dbReference>
<keyword evidence="3" id="KW-0804">Transcription</keyword>
<evidence type="ECO:0000313" key="5">
    <source>
        <dbReference type="EMBL" id="TNB48956.1"/>
    </source>
</evidence>
<proteinExistence type="predicted"/>
<dbReference type="InterPro" id="IPR010982">
    <property type="entry name" value="Lambda_DNA-bd_dom_sf"/>
</dbReference>
<dbReference type="CDD" id="cd01392">
    <property type="entry name" value="HTH_LacI"/>
    <property type="match status" value="1"/>
</dbReference>
<keyword evidence="1" id="KW-0805">Transcription regulation</keyword>
<feature type="domain" description="HTH lacI-type" evidence="4">
    <location>
        <begin position="2"/>
        <end position="56"/>
    </location>
</feature>
<dbReference type="Pfam" id="PF00356">
    <property type="entry name" value="LacI"/>
    <property type="match status" value="1"/>
</dbReference>
<reference evidence="5 6" key="1">
    <citation type="submission" date="2019-06" db="EMBL/GenBank/DDBJ databases">
        <title>Martelella lutilitoris sp. nov., isolated from a tidal mudflat.</title>
        <authorList>
            <person name="Kim Y.-J."/>
        </authorList>
    </citation>
    <scope>NUCLEOTIDE SEQUENCE [LARGE SCALE GENOMIC DNA]</scope>
    <source>
        <strain evidence="5 6">GH2-6</strain>
    </source>
</reference>
<dbReference type="GO" id="GO:0000976">
    <property type="term" value="F:transcription cis-regulatory region binding"/>
    <property type="evidence" value="ECO:0007669"/>
    <property type="project" value="TreeGrafter"/>
</dbReference>
<evidence type="ECO:0000256" key="3">
    <source>
        <dbReference type="ARBA" id="ARBA00023163"/>
    </source>
</evidence>
<protein>
    <submittedName>
        <fullName evidence="5">LacI family transcriptional regulator</fullName>
    </submittedName>
</protein>
<accession>A0A5C4JU98</accession>
<dbReference type="InterPro" id="IPR000843">
    <property type="entry name" value="HTH_LacI"/>
</dbReference>
<dbReference type="Proteomes" id="UP000307874">
    <property type="component" value="Unassembled WGS sequence"/>
</dbReference>
<dbReference type="RefSeq" id="WP_138746993.1">
    <property type="nucleotide sequence ID" value="NZ_VCLB01000002.1"/>
</dbReference>
<name>A0A5C4JU98_9HYPH</name>
<dbReference type="PANTHER" id="PTHR30146">
    <property type="entry name" value="LACI-RELATED TRANSCRIPTIONAL REPRESSOR"/>
    <property type="match status" value="1"/>
</dbReference>
<keyword evidence="2" id="KW-0238">DNA-binding</keyword>
<comment type="caution">
    <text evidence="5">The sequence shown here is derived from an EMBL/GenBank/DDBJ whole genome shotgun (WGS) entry which is preliminary data.</text>
</comment>
<dbReference type="GO" id="GO:0003700">
    <property type="term" value="F:DNA-binding transcription factor activity"/>
    <property type="evidence" value="ECO:0007669"/>
    <property type="project" value="TreeGrafter"/>
</dbReference>
<organism evidence="5 6">
    <name type="scientific">Martelella lutilitoris</name>
    <dbReference type="NCBI Taxonomy" id="2583532"/>
    <lineage>
        <taxon>Bacteria</taxon>
        <taxon>Pseudomonadati</taxon>
        <taxon>Pseudomonadota</taxon>
        <taxon>Alphaproteobacteria</taxon>
        <taxon>Hyphomicrobiales</taxon>
        <taxon>Aurantimonadaceae</taxon>
        <taxon>Martelella</taxon>
    </lineage>
</organism>
<dbReference type="AlphaFoldDB" id="A0A5C4JU98"/>
<dbReference type="Pfam" id="PF13377">
    <property type="entry name" value="Peripla_BP_3"/>
    <property type="match status" value="1"/>
</dbReference>
<keyword evidence="6" id="KW-1185">Reference proteome</keyword>
<dbReference type="CDD" id="cd20010">
    <property type="entry name" value="PBP1_AglR-like"/>
    <property type="match status" value="1"/>
</dbReference>
<dbReference type="InterPro" id="IPR028082">
    <property type="entry name" value="Peripla_BP_I"/>
</dbReference>
<gene>
    <name evidence="5" type="ORF">FF124_02860</name>
</gene>
<dbReference type="InterPro" id="IPR046335">
    <property type="entry name" value="LacI/GalR-like_sensor"/>
</dbReference>
<dbReference type="SUPFAM" id="SSF47413">
    <property type="entry name" value="lambda repressor-like DNA-binding domains"/>
    <property type="match status" value="1"/>
</dbReference>
<dbReference type="PROSITE" id="PS50932">
    <property type="entry name" value="HTH_LACI_2"/>
    <property type="match status" value="1"/>
</dbReference>
<dbReference type="SMART" id="SM00354">
    <property type="entry name" value="HTH_LACI"/>
    <property type="match status" value="1"/>
</dbReference>
<evidence type="ECO:0000259" key="4">
    <source>
        <dbReference type="PROSITE" id="PS50932"/>
    </source>
</evidence>
<dbReference type="EMBL" id="VCLB01000002">
    <property type="protein sequence ID" value="TNB48956.1"/>
    <property type="molecule type" value="Genomic_DNA"/>
</dbReference>